<dbReference type="InterPro" id="IPR004682">
    <property type="entry name" value="TRAP_DctP"/>
</dbReference>
<dbReference type="InterPro" id="IPR038404">
    <property type="entry name" value="TRAP_DctP_sf"/>
</dbReference>
<keyword evidence="4" id="KW-0732">Signal</keyword>
<evidence type="ECO:0000313" key="5">
    <source>
        <dbReference type="EMBL" id="MFD2200387.1"/>
    </source>
</evidence>
<protein>
    <submittedName>
        <fullName evidence="5">TRAP transporter substrate-binding protein</fullName>
    </submittedName>
</protein>
<comment type="similarity">
    <text evidence="2">Belongs to the bacterial solute-binding protein 7 family.</text>
</comment>
<comment type="caution">
    <text evidence="5">The sequence shown here is derived from an EMBL/GenBank/DDBJ whole genome shotgun (WGS) entry which is preliminary data.</text>
</comment>
<keyword evidence="6" id="KW-1185">Reference proteome</keyword>
<evidence type="ECO:0000256" key="4">
    <source>
        <dbReference type="ARBA" id="ARBA00022729"/>
    </source>
</evidence>
<dbReference type="PANTHER" id="PTHR33376:SF4">
    <property type="entry name" value="SIALIC ACID-BINDING PERIPLASMIC PROTEIN SIAP"/>
    <property type="match status" value="1"/>
</dbReference>
<organism evidence="5 6">
    <name type="scientific">Shivajiella indica</name>
    <dbReference type="NCBI Taxonomy" id="872115"/>
    <lineage>
        <taxon>Bacteria</taxon>
        <taxon>Pseudomonadati</taxon>
        <taxon>Bacteroidota</taxon>
        <taxon>Cytophagia</taxon>
        <taxon>Cytophagales</taxon>
        <taxon>Cyclobacteriaceae</taxon>
        <taxon>Shivajiella</taxon>
    </lineage>
</organism>
<name>A0ABW5B2Q9_9BACT</name>
<keyword evidence="3" id="KW-0813">Transport</keyword>
<accession>A0ABW5B2Q9</accession>
<dbReference type="NCBIfam" id="TIGR00787">
    <property type="entry name" value="dctP"/>
    <property type="match status" value="1"/>
</dbReference>
<dbReference type="PANTHER" id="PTHR33376">
    <property type="match status" value="1"/>
</dbReference>
<dbReference type="PIRSF" id="PIRSF006470">
    <property type="entry name" value="DctB"/>
    <property type="match status" value="1"/>
</dbReference>
<dbReference type="Pfam" id="PF03480">
    <property type="entry name" value="DctP"/>
    <property type="match status" value="1"/>
</dbReference>
<dbReference type="RefSeq" id="WP_380800070.1">
    <property type="nucleotide sequence ID" value="NZ_JBHUIV010000005.1"/>
</dbReference>
<dbReference type="Proteomes" id="UP001597414">
    <property type="component" value="Unassembled WGS sequence"/>
</dbReference>
<dbReference type="CDD" id="cd13603">
    <property type="entry name" value="PBP2_TRAP_Siap_TeaA_like"/>
    <property type="match status" value="1"/>
</dbReference>
<dbReference type="NCBIfam" id="NF037995">
    <property type="entry name" value="TRAP_S1"/>
    <property type="match status" value="1"/>
</dbReference>
<evidence type="ECO:0000256" key="3">
    <source>
        <dbReference type="ARBA" id="ARBA00022448"/>
    </source>
</evidence>
<evidence type="ECO:0000256" key="2">
    <source>
        <dbReference type="ARBA" id="ARBA00009023"/>
    </source>
</evidence>
<evidence type="ECO:0000256" key="1">
    <source>
        <dbReference type="ARBA" id="ARBA00004196"/>
    </source>
</evidence>
<gene>
    <name evidence="5" type="ORF">ACFSKV_02335</name>
</gene>
<sequence length="330" mass="37744">MKITAFHIILFAILFWSCQSSETEVKVLRVGLSHSNSHSFTLALEEFKKEVETNTQGKIQIKIYPSSQLGNESEMQEMLMIGSLDMALAGLVNNHEPLFSVLELPYLYENREHVKAVNNGPILEDLARSLNKFGIRLIGWYENGFRHLTTSIKPIHQPEDLNGLLIRTTENMAHIQTIKALGGIPTPLSYAELYTALTQGMVDGQENPLQNIWTGKLYETQKYVAMTGHIFNCAYVLISERTWNKLDKEQQNIIRSAIKNSIEWQLAYLEKLEKELQEKIELEGVEFTFPDKSLFKAKTLPVYDYFINLYGEDAENLINKINALKPSENN</sequence>
<reference evidence="6" key="1">
    <citation type="journal article" date="2019" name="Int. J. Syst. Evol. Microbiol.">
        <title>The Global Catalogue of Microorganisms (GCM) 10K type strain sequencing project: providing services to taxonomists for standard genome sequencing and annotation.</title>
        <authorList>
            <consortium name="The Broad Institute Genomics Platform"/>
            <consortium name="The Broad Institute Genome Sequencing Center for Infectious Disease"/>
            <person name="Wu L."/>
            <person name="Ma J."/>
        </authorList>
    </citation>
    <scope>NUCLEOTIDE SEQUENCE [LARGE SCALE GENOMIC DNA]</scope>
    <source>
        <strain evidence="6">KCTC 19812</strain>
    </source>
</reference>
<dbReference type="EMBL" id="JBHUIV010000005">
    <property type="protein sequence ID" value="MFD2200387.1"/>
    <property type="molecule type" value="Genomic_DNA"/>
</dbReference>
<dbReference type="Gene3D" id="3.40.190.170">
    <property type="entry name" value="Bacterial extracellular solute-binding protein, family 7"/>
    <property type="match status" value="1"/>
</dbReference>
<evidence type="ECO:0000313" key="6">
    <source>
        <dbReference type="Proteomes" id="UP001597414"/>
    </source>
</evidence>
<comment type="subcellular location">
    <subcellularLocation>
        <location evidence="1">Cell envelope</location>
    </subcellularLocation>
</comment>
<proteinExistence type="inferred from homology"/>
<dbReference type="InterPro" id="IPR018389">
    <property type="entry name" value="DctP_fam"/>
</dbReference>